<feature type="transmembrane region" description="Helical" evidence="1">
    <location>
        <begin position="45"/>
        <end position="65"/>
    </location>
</feature>
<accession>A0A5N0TED0</accession>
<keyword evidence="1" id="KW-0812">Transmembrane</keyword>
<feature type="transmembrane region" description="Helical" evidence="1">
    <location>
        <begin position="21"/>
        <end position="39"/>
    </location>
</feature>
<keyword evidence="3" id="KW-1185">Reference proteome</keyword>
<feature type="transmembrane region" description="Helical" evidence="1">
    <location>
        <begin position="197"/>
        <end position="218"/>
    </location>
</feature>
<reference evidence="3" key="1">
    <citation type="submission" date="2019-09" db="EMBL/GenBank/DDBJ databases">
        <title>Mumia zhuanghuii sp. nov. isolated from the intestinal contents of plateau pika (Ochotona curzoniae) in the Qinghai-Tibet plateau of China.</title>
        <authorList>
            <person name="Tian Z."/>
        </authorList>
    </citation>
    <scope>NUCLEOTIDE SEQUENCE [LARGE SCALE GENOMIC DNA]</scope>
    <source>
        <strain evidence="3">L-033</strain>
    </source>
</reference>
<organism evidence="2 3">
    <name type="scientific">Microbacterium caowuchunii</name>
    <dbReference type="NCBI Taxonomy" id="2614638"/>
    <lineage>
        <taxon>Bacteria</taxon>
        <taxon>Bacillati</taxon>
        <taxon>Actinomycetota</taxon>
        <taxon>Actinomycetes</taxon>
        <taxon>Micrococcales</taxon>
        <taxon>Microbacteriaceae</taxon>
        <taxon>Microbacterium</taxon>
    </lineage>
</organism>
<dbReference type="RefSeq" id="WP_150893524.1">
    <property type="nucleotide sequence ID" value="NZ_VYUY01000012.1"/>
</dbReference>
<gene>
    <name evidence="2" type="ORF">F6B40_09830</name>
</gene>
<evidence type="ECO:0000313" key="2">
    <source>
        <dbReference type="EMBL" id="KAA9132988.1"/>
    </source>
</evidence>
<feature type="transmembrane region" description="Helical" evidence="1">
    <location>
        <begin position="116"/>
        <end position="138"/>
    </location>
</feature>
<sequence length="219" mass="23262">MTRGPGAFQSPWHRAGTRVGVVLAVFVLVTVTAGALGTWPSSPAIGWIAAAGTYCLWEWTTVFRLDARDTAGHATREDPTRPVAEALLIVATFASLGAILLLLLQSGSVQGTDAFVLAGTAVITVTASWFLVHVLFALRYAALYYGAGGAGVDFNQPEPPQYRDFAYLAFTLGMTYQVSDTSLTTPAFRRQALRHALLSYLLGGVVIASAVNLIASLAR</sequence>
<dbReference type="Pfam" id="PF07077">
    <property type="entry name" value="DUF1345"/>
    <property type="match status" value="1"/>
</dbReference>
<comment type="caution">
    <text evidence="2">The sequence shown here is derived from an EMBL/GenBank/DDBJ whole genome shotgun (WGS) entry which is preliminary data.</text>
</comment>
<dbReference type="InterPro" id="IPR009781">
    <property type="entry name" value="DUF1345"/>
</dbReference>
<keyword evidence="1" id="KW-0472">Membrane</keyword>
<proteinExistence type="predicted"/>
<evidence type="ECO:0000313" key="3">
    <source>
        <dbReference type="Proteomes" id="UP000326838"/>
    </source>
</evidence>
<keyword evidence="1" id="KW-1133">Transmembrane helix</keyword>
<dbReference type="AlphaFoldDB" id="A0A5N0TED0"/>
<feature type="transmembrane region" description="Helical" evidence="1">
    <location>
        <begin position="86"/>
        <end position="104"/>
    </location>
</feature>
<protein>
    <submittedName>
        <fullName evidence="2">DUF1345 domain-containing protein</fullName>
    </submittedName>
</protein>
<dbReference type="Proteomes" id="UP000326838">
    <property type="component" value="Unassembled WGS sequence"/>
</dbReference>
<evidence type="ECO:0000256" key="1">
    <source>
        <dbReference type="SAM" id="Phobius"/>
    </source>
</evidence>
<name>A0A5N0TED0_9MICO</name>
<dbReference type="EMBL" id="VYUY01000012">
    <property type="protein sequence ID" value="KAA9132988.1"/>
    <property type="molecule type" value="Genomic_DNA"/>
</dbReference>